<dbReference type="InterPro" id="IPR046748">
    <property type="entry name" value="HipA_2"/>
</dbReference>
<sequence length="280" mass="30254">MLTAVTATRYVTPLREGGSLPGLMEADDLGTYVVKWRAAGQGVEVLVAEVICAELARALDLPVPALVTVDVVPELAVGEPDFEVQELLQRSAGRNLGLDYLPGALDFEAGADGVPPELAGRVLWFDALIGNVDRSWRNPNMLFWHGRLQLIDHGAALTFHHHWPGAEAAITRPYDASAHALLECDPQVAAADAALAGRVTRPLLEEVLAQVPDEWLEEEPDALRIRYVEQLLARLAARNAWLPPLVAAAEAGGGARRRAPRGENRPAWLGPPPPEGVTQR</sequence>
<feature type="region of interest" description="Disordered" evidence="1">
    <location>
        <begin position="251"/>
        <end position="280"/>
    </location>
</feature>
<keyword evidence="3" id="KW-0418">Kinase</keyword>
<gene>
    <name evidence="3" type="ORF">ACFSHS_10635</name>
</gene>
<comment type="caution">
    <text evidence="3">The sequence shown here is derived from an EMBL/GenBank/DDBJ whole genome shotgun (WGS) entry which is preliminary data.</text>
</comment>
<proteinExistence type="predicted"/>
<dbReference type="Pfam" id="PF20613">
    <property type="entry name" value="HipA_2"/>
    <property type="match status" value="1"/>
</dbReference>
<reference evidence="4" key="1">
    <citation type="journal article" date="2019" name="Int. J. Syst. Evol. Microbiol.">
        <title>The Global Catalogue of Microorganisms (GCM) 10K type strain sequencing project: providing services to taxonomists for standard genome sequencing and annotation.</title>
        <authorList>
            <consortium name="The Broad Institute Genomics Platform"/>
            <consortium name="The Broad Institute Genome Sequencing Center for Infectious Disease"/>
            <person name="Wu L."/>
            <person name="Ma J."/>
        </authorList>
    </citation>
    <scope>NUCLEOTIDE SEQUENCE [LARGE SCALE GENOMIC DNA]</scope>
    <source>
        <strain evidence="4">JCM 3338</strain>
    </source>
</reference>
<protein>
    <submittedName>
        <fullName evidence="3">HipA family kinase</fullName>
    </submittedName>
</protein>
<name>A0ABW4X9D1_9ACTN</name>
<evidence type="ECO:0000256" key="1">
    <source>
        <dbReference type="SAM" id="MobiDB-lite"/>
    </source>
</evidence>
<evidence type="ECO:0000313" key="3">
    <source>
        <dbReference type="EMBL" id="MFD2092025.1"/>
    </source>
</evidence>
<keyword evidence="4" id="KW-1185">Reference proteome</keyword>
<dbReference type="GO" id="GO:0016301">
    <property type="term" value="F:kinase activity"/>
    <property type="evidence" value="ECO:0007669"/>
    <property type="project" value="UniProtKB-KW"/>
</dbReference>
<keyword evidence="3" id="KW-0808">Transferase</keyword>
<evidence type="ECO:0000313" key="4">
    <source>
        <dbReference type="Proteomes" id="UP001597402"/>
    </source>
</evidence>
<evidence type="ECO:0000259" key="2">
    <source>
        <dbReference type="Pfam" id="PF20613"/>
    </source>
</evidence>
<dbReference type="Proteomes" id="UP001597402">
    <property type="component" value="Unassembled WGS sequence"/>
</dbReference>
<feature type="domain" description="HipA-like kinase" evidence="2">
    <location>
        <begin position="14"/>
        <end position="241"/>
    </location>
</feature>
<dbReference type="EMBL" id="JBHUHP010000009">
    <property type="protein sequence ID" value="MFD2092025.1"/>
    <property type="molecule type" value="Genomic_DNA"/>
</dbReference>
<feature type="compositionally biased region" description="Pro residues" evidence="1">
    <location>
        <begin position="269"/>
        <end position="280"/>
    </location>
</feature>
<dbReference type="RefSeq" id="WP_376875063.1">
    <property type="nucleotide sequence ID" value="NZ_JBHUHP010000009.1"/>
</dbReference>
<accession>A0ABW4X9D1</accession>
<organism evidence="3 4">
    <name type="scientific">Blastococcus deserti</name>
    <dbReference type="NCBI Taxonomy" id="2259033"/>
    <lineage>
        <taxon>Bacteria</taxon>
        <taxon>Bacillati</taxon>
        <taxon>Actinomycetota</taxon>
        <taxon>Actinomycetes</taxon>
        <taxon>Geodermatophilales</taxon>
        <taxon>Geodermatophilaceae</taxon>
        <taxon>Blastococcus</taxon>
    </lineage>
</organism>